<dbReference type="InterPro" id="IPR024732">
    <property type="entry name" value="NAGLU_C"/>
</dbReference>
<dbReference type="PANTHER" id="PTHR12872">
    <property type="entry name" value="ALPHA-N-ACETYLGLUCOSAMINIDASE"/>
    <property type="match status" value="1"/>
</dbReference>
<keyword evidence="1 5" id="KW-0378">Hydrolase</keyword>
<dbReference type="AlphaFoldDB" id="A0A2U3L2K8"/>
<feature type="domain" description="Alpha-N-acetylglucosaminidase C-terminal" evidence="4">
    <location>
        <begin position="492"/>
        <end position="698"/>
    </location>
</feature>
<accession>A0A2U3L2K8</accession>
<dbReference type="EC" id="3.2.1.50" evidence="5"/>
<keyword evidence="5" id="KW-0326">Glycosidase</keyword>
<dbReference type="Gene3D" id="1.20.120.670">
    <property type="entry name" value="N-acetyl-b-d-glucoasminidase"/>
    <property type="match status" value="1"/>
</dbReference>
<feature type="domain" description="Alpha-N-acetylglucosaminidase tim-barrel" evidence="2">
    <location>
        <begin position="137"/>
        <end position="483"/>
    </location>
</feature>
<dbReference type="OrthoDB" id="179563at2"/>
<dbReference type="Pfam" id="PF12971">
    <property type="entry name" value="NAGLU_N"/>
    <property type="match status" value="1"/>
</dbReference>
<sequence>MMTRREFLAVGSCAVGSVLIGGESDPSLAMQMATLDLDAVSASRSVLNRFLGDRSAEFDLQQIPLDNGLEVYVLSCTGGRARVQGSSAVALCRGVYAYLREIGAVMVCWSGRRVSLPVRLPDRSERKVVSPYRFVQYYNVCTYGYTTAFWDWNRWERELDWMALHGINMPLAMEGQEAIWQRVWKSFGITQAELDRYFTGPAYLPWHRMGNIDYYEGPLPQGWIDQKCTLQKKIMDRMRELGMCPVVPAFAGSVPEAFKRIHPQARLFTELWSSEMPRQSKSLILHPGETDLYCEIGERFILEYRKEFGPAHYYLADTFNEMSVPVGPQPEQDLARFASTVYRSIQAGDPDGVWVMQGWLFRNDPNFWNNRAIAAFLSSVPNERMVILDYSNDFNASQKDADPTSHNEWKDHESFFGKQWINGMIHTFGGNNNVKGNLALITSQPAVVLASPKRKNLVGWGMDPEGTENNEVVYELMTDIGWSEQKIDLDDWIPAYCRARYGDCPSAIAEAWRLLRASAYSWHSTWNTRHAWQSRPSLEPQSVGVDTTPEFHQAVERFVESGGSLQSNVLYRNDLIELVTQSIGGRVDEQLIKACRAHKAQLGELRDKCAKRALDMLLRVDALMNQRPDRRLETWISAAQNWAVGDDDKSYYDRDCRRLITYWGWPELNDYGSRVWSGLIRDYYVGRWRVFFEALQARRHPSLEIWEEGWLLSPYVASTPLLVSDLLAEARSMLAECQRWDSKDSMTSSVLLGPFS</sequence>
<name>A0A2U3L2K8_9BACT</name>
<dbReference type="InterPro" id="IPR029018">
    <property type="entry name" value="Hex-like_dom2"/>
</dbReference>
<protein>
    <submittedName>
        <fullName evidence="5">Alpha-N-acetylglucosaminidase</fullName>
        <ecNumber evidence="5">3.2.1.50</ecNumber>
    </submittedName>
</protein>
<dbReference type="Pfam" id="PF05089">
    <property type="entry name" value="NAGLU"/>
    <property type="match status" value="1"/>
</dbReference>
<dbReference type="EMBL" id="OMOD01000159">
    <property type="protein sequence ID" value="SPF46108.1"/>
    <property type="molecule type" value="Genomic_DNA"/>
</dbReference>
<dbReference type="GO" id="GO:0004561">
    <property type="term" value="F:alpha-N-acetylglucosaminidase activity"/>
    <property type="evidence" value="ECO:0007669"/>
    <property type="project" value="UniProtKB-EC"/>
</dbReference>
<evidence type="ECO:0000259" key="4">
    <source>
        <dbReference type="Pfam" id="PF12972"/>
    </source>
</evidence>
<feature type="domain" description="Alpha-N-acetylglucosaminidase N-terminal" evidence="3">
    <location>
        <begin position="42"/>
        <end position="121"/>
    </location>
</feature>
<proteinExistence type="predicted"/>
<organism evidence="5 6">
    <name type="scientific">Candidatus Sulfotelmatobacter kueseliae</name>
    <dbReference type="NCBI Taxonomy" id="2042962"/>
    <lineage>
        <taxon>Bacteria</taxon>
        <taxon>Pseudomonadati</taxon>
        <taxon>Acidobacteriota</taxon>
        <taxon>Terriglobia</taxon>
        <taxon>Terriglobales</taxon>
        <taxon>Candidatus Korobacteraceae</taxon>
        <taxon>Candidatus Sulfotelmatobacter</taxon>
    </lineage>
</organism>
<reference evidence="6" key="1">
    <citation type="submission" date="2018-02" db="EMBL/GenBank/DDBJ databases">
        <authorList>
            <person name="Hausmann B."/>
        </authorList>
    </citation>
    <scope>NUCLEOTIDE SEQUENCE [LARGE SCALE GENOMIC DNA]</scope>
    <source>
        <strain evidence="6">Peat soil MAG SbA1</strain>
    </source>
</reference>
<evidence type="ECO:0000313" key="5">
    <source>
        <dbReference type="EMBL" id="SPF46108.1"/>
    </source>
</evidence>
<evidence type="ECO:0000259" key="2">
    <source>
        <dbReference type="Pfam" id="PF05089"/>
    </source>
</evidence>
<dbReference type="InterPro" id="IPR024240">
    <property type="entry name" value="NAGLU_N"/>
</dbReference>
<evidence type="ECO:0000259" key="3">
    <source>
        <dbReference type="Pfam" id="PF12971"/>
    </source>
</evidence>
<dbReference type="Gene3D" id="3.30.379.10">
    <property type="entry name" value="Chitobiase/beta-hexosaminidase domain 2-like"/>
    <property type="match status" value="1"/>
</dbReference>
<dbReference type="Proteomes" id="UP000238701">
    <property type="component" value="Unassembled WGS sequence"/>
</dbReference>
<dbReference type="GO" id="GO:0005975">
    <property type="term" value="P:carbohydrate metabolic process"/>
    <property type="evidence" value="ECO:0007669"/>
    <property type="project" value="UniProtKB-ARBA"/>
</dbReference>
<dbReference type="Pfam" id="PF12972">
    <property type="entry name" value="NAGLU_C"/>
    <property type="match status" value="1"/>
</dbReference>
<dbReference type="PANTHER" id="PTHR12872:SF1">
    <property type="entry name" value="ALPHA-N-ACETYLGLUCOSAMINIDASE"/>
    <property type="match status" value="1"/>
</dbReference>
<evidence type="ECO:0000256" key="1">
    <source>
        <dbReference type="ARBA" id="ARBA00022801"/>
    </source>
</evidence>
<dbReference type="Gene3D" id="3.20.20.80">
    <property type="entry name" value="Glycosidases"/>
    <property type="match status" value="1"/>
</dbReference>
<gene>
    <name evidence="5" type="ORF">SBA1_630057</name>
</gene>
<dbReference type="InterPro" id="IPR007781">
    <property type="entry name" value="NAGLU"/>
</dbReference>
<dbReference type="InterPro" id="IPR024733">
    <property type="entry name" value="NAGLU_tim-barrel"/>
</dbReference>
<evidence type="ECO:0000313" key="6">
    <source>
        <dbReference type="Proteomes" id="UP000238701"/>
    </source>
</evidence>